<reference evidence="4 5" key="1">
    <citation type="journal article" date="2004" name="Syst. Appl. Microbiol.">
        <title>Cryptoendolithic actinomycetes from antarctic sandstone rock samples: Micromonospora endolithica sp. nov. and two isolates related to Micromonospora coerulea Jensen 1932.</title>
        <authorList>
            <person name="Hirsch P."/>
            <person name="Mevs U."/>
            <person name="Kroppenstedt R.M."/>
            <person name="Schumann P."/>
            <person name="Stackebrandt E."/>
        </authorList>
    </citation>
    <scope>NUCLEOTIDE SEQUENCE [LARGE SCALE GENOMIC DNA]</scope>
    <source>
        <strain evidence="4 5">JCM 12677</strain>
    </source>
</reference>
<dbReference type="EMBL" id="RBAK01000006">
    <property type="protein sequence ID" value="RKN45481.1"/>
    <property type="molecule type" value="Genomic_DNA"/>
</dbReference>
<feature type="domain" description="Glycosyltransferase subfamily 4-like N-terminal" evidence="3">
    <location>
        <begin position="53"/>
        <end position="194"/>
    </location>
</feature>
<dbReference type="GO" id="GO:0016757">
    <property type="term" value="F:glycosyltransferase activity"/>
    <property type="evidence" value="ECO:0007669"/>
    <property type="project" value="UniProtKB-KW"/>
</dbReference>
<dbReference type="InterPro" id="IPR028098">
    <property type="entry name" value="Glyco_trans_4-like_N"/>
</dbReference>
<dbReference type="RefSeq" id="WP_120729545.1">
    <property type="nucleotide sequence ID" value="NZ_RBAK01000006.1"/>
</dbReference>
<dbReference type="Gene3D" id="3.40.50.2000">
    <property type="entry name" value="Glycogen Phosphorylase B"/>
    <property type="match status" value="2"/>
</dbReference>
<dbReference type="PANTHER" id="PTHR12526">
    <property type="entry name" value="GLYCOSYLTRANSFERASE"/>
    <property type="match status" value="1"/>
</dbReference>
<dbReference type="SUPFAM" id="SSF53756">
    <property type="entry name" value="UDP-Glycosyltransferase/glycogen phosphorylase"/>
    <property type="match status" value="1"/>
</dbReference>
<protein>
    <submittedName>
        <fullName evidence="4">Glycosyltransferase WbuB</fullName>
    </submittedName>
</protein>
<accession>A0A3A9ZAY2</accession>
<dbReference type="Pfam" id="PF13579">
    <property type="entry name" value="Glyco_trans_4_4"/>
    <property type="match status" value="1"/>
</dbReference>
<evidence type="ECO:0000313" key="5">
    <source>
        <dbReference type="Proteomes" id="UP000281726"/>
    </source>
</evidence>
<dbReference type="Pfam" id="PF13692">
    <property type="entry name" value="Glyco_trans_1_4"/>
    <property type="match status" value="1"/>
</dbReference>
<organism evidence="4 5">
    <name type="scientific">Micromonospora endolithica</name>
    <dbReference type="NCBI Taxonomy" id="230091"/>
    <lineage>
        <taxon>Bacteria</taxon>
        <taxon>Bacillati</taxon>
        <taxon>Actinomycetota</taxon>
        <taxon>Actinomycetes</taxon>
        <taxon>Micromonosporales</taxon>
        <taxon>Micromonosporaceae</taxon>
        <taxon>Micromonospora</taxon>
    </lineage>
</organism>
<keyword evidence="5" id="KW-1185">Reference proteome</keyword>
<proteinExistence type="predicted"/>
<evidence type="ECO:0000259" key="3">
    <source>
        <dbReference type="Pfam" id="PF13579"/>
    </source>
</evidence>
<dbReference type="OrthoDB" id="3180470at2"/>
<comment type="caution">
    <text evidence="4">The sequence shown here is derived from an EMBL/GenBank/DDBJ whole genome shotgun (WGS) entry which is preliminary data.</text>
</comment>
<sequence>MGASRTPPRRVVVLNHYAKPLSHAGGTRHVELFSRLRDWDWLIVSAAWDHFSHTELAVDDAHFVTVPVTDYTGNDHRRVLSWLTYCRNALRAVRRQPRPDVVYASSPHILAPVAGWLLARRHRARFVLEIRDLWPEAMVSTGYLRRGSLTYRLLRMLELWLYRRADRIVIVARGWRDYFAAAGVPAEKLEWVSNSAEPEDFALRPDLYRPLRQRIAVQGKLLVFAGSHGPINGLDRLLDAAAQVPEHTFVFIGDGLDKPRLMSRAAAEGLGNVHFLDRVPKRELQGILGDADIGIHVLAHSPVYDLGASPNKLYDYLAAGLPVVNNCPGEPEDVLRAADAGVTVDTAHLVAGLRALTDLDEAKLVAMGQRGRRYIQDHRSRTVMAERLQRLFDGIVR</sequence>
<keyword evidence="2 4" id="KW-0808">Transferase</keyword>
<evidence type="ECO:0000313" key="4">
    <source>
        <dbReference type="EMBL" id="RKN45481.1"/>
    </source>
</evidence>
<dbReference type="Proteomes" id="UP000281726">
    <property type="component" value="Unassembled WGS sequence"/>
</dbReference>
<keyword evidence="1" id="KW-0328">Glycosyltransferase</keyword>
<name>A0A3A9ZAY2_9ACTN</name>
<evidence type="ECO:0000256" key="2">
    <source>
        <dbReference type="ARBA" id="ARBA00022679"/>
    </source>
</evidence>
<evidence type="ECO:0000256" key="1">
    <source>
        <dbReference type="ARBA" id="ARBA00022676"/>
    </source>
</evidence>
<gene>
    <name evidence="4" type="ORF">D7223_17980</name>
</gene>
<dbReference type="PANTHER" id="PTHR12526:SF622">
    <property type="entry name" value="GLYCOSYLTRANSFERASE (GROUP I)"/>
    <property type="match status" value="1"/>
</dbReference>
<dbReference type="CDD" id="cd03794">
    <property type="entry name" value="GT4_WbuB-like"/>
    <property type="match status" value="1"/>
</dbReference>
<dbReference type="AlphaFoldDB" id="A0A3A9ZAY2"/>